<reference evidence="1 2" key="1">
    <citation type="submission" date="2017-04" db="EMBL/GenBank/DDBJ databases">
        <title>Bacillus krulwichiae AM31D Genome sequencing and assembly.</title>
        <authorList>
            <person name="Krulwich T.A."/>
            <person name="Anastor L."/>
            <person name="Ehrlich R."/>
            <person name="Ehrlich G.D."/>
            <person name="Janto B."/>
        </authorList>
    </citation>
    <scope>NUCLEOTIDE SEQUENCE [LARGE SCALE GENOMIC DNA]</scope>
    <source>
        <strain evidence="1 2">AM31D</strain>
    </source>
</reference>
<organism evidence="1 2">
    <name type="scientific">Halalkalibacter krulwichiae</name>
    <dbReference type="NCBI Taxonomy" id="199441"/>
    <lineage>
        <taxon>Bacteria</taxon>
        <taxon>Bacillati</taxon>
        <taxon>Bacillota</taxon>
        <taxon>Bacilli</taxon>
        <taxon>Bacillales</taxon>
        <taxon>Bacillaceae</taxon>
        <taxon>Halalkalibacter</taxon>
    </lineage>
</organism>
<dbReference type="RefSeq" id="WP_066160493.1">
    <property type="nucleotide sequence ID" value="NZ_CP020814.1"/>
</dbReference>
<evidence type="ECO:0000313" key="1">
    <source>
        <dbReference type="EMBL" id="ARK32180.1"/>
    </source>
</evidence>
<dbReference type="EMBL" id="CP020814">
    <property type="protein sequence ID" value="ARK32180.1"/>
    <property type="molecule type" value="Genomic_DNA"/>
</dbReference>
<keyword evidence="2" id="KW-1185">Reference proteome</keyword>
<evidence type="ECO:0000313" key="2">
    <source>
        <dbReference type="Proteomes" id="UP000193006"/>
    </source>
</evidence>
<name>A0A1X9MHV6_9BACI</name>
<proteinExistence type="predicted"/>
<gene>
    <name evidence="1" type="ORF">BkAM31D_21305</name>
</gene>
<dbReference type="STRING" id="199441.BkAM31D_21305"/>
<sequence length="67" mass="7720">MIKITGIKVGNYPIKVPQGLSELVHQANAWAIPKEEKVDEEYHRQIVMDKGRLSTILTRKEDFKKEA</sequence>
<accession>A0A1X9MHV6</accession>
<dbReference type="AlphaFoldDB" id="A0A1X9MHV6"/>
<protein>
    <submittedName>
        <fullName evidence="1">Uncharacterized protein</fullName>
    </submittedName>
</protein>
<dbReference type="Proteomes" id="UP000193006">
    <property type="component" value="Chromosome"/>
</dbReference>
<dbReference type="KEGG" id="bkw:BkAM31D_21305"/>